<dbReference type="InterPro" id="IPR001180">
    <property type="entry name" value="CNH_dom"/>
</dbReference>
<dbReference type="PANTHER" id="PTHR12894">
    <property type="entry name" value="CNH DOMAIN CONTAINING"/>
    <property type="match status" value="1"/>
</dbReference>
<comment type="caution">
    <text evidence="7">The sequence shown here is derived from an EMBL/GenBank/DDBJ whole genome shotgun (WGS) entry which is preliminary data.</text>
</comment>
<feature type="compositionally biased region" description="Low complexity" evidence="5">
    <location>
        <begin position="326"/>
        <end position="357"/>
    </location>
</feature>
<evidence type="ECO:0000313" key="8">
    <source>
        <dbReference type="Proteomes" id="UP001583186"/>
    </source>
</evidence>
<protein>
    <recommendedName>
        <fullName evidence="6">CNH domain-containing protein</fullName>
    </recommendedName>
</protein>
<evidence type="ECO:0000256" key="1">
    <source>
        <dbReference type="ARBA" id="ARBA00004496"/>
    </source>
</evidence>
<feature type="region of interest" description="Disordered" evidence="5">
    <location>
        <begin position="520"/>
        <end position="573"/>
    </location>
</feature>
<feature type="compositionally biased region" description="Basic residues" evidence="5">
    <location>
        <begin position="536"/>
        <end position="546"/>
    </location>
</feature>
<feature type="compositionally biased region" description="Low complexity" evidence="5">
    <location>
        <begin position="252"/>
        <end position="271"/>
    </location>
</feature>
<evidence type="ECO:0000256" key="4">
    <source>
        <dbReference type="ARBA" id="ARBA00022927"/>
    </source>
</evidence>
<dbReference type="PROSITE" id="PS50219">
    <property type="entry name" value="CNH"/>
    <property type="match status" value="1"/>
</dbReference>
<feature type="compositionally biased region" description="Low complexity" evidence="5">
    <location>
        <begin position="286"/>
        <end position="298"/>
    </location>
</feature>
<feature type="compositionally biased region" description="Basic and acidic residues" evidence="5">
    <location>
        <begin position="547"/>
        <end position="573"/>
    </location>
</feature>
<evidence type="ECO:0000313" key="7">
    <source>
        <dbReference type="EMBL" id="KAL1900270.1"/>
    </source>
</evidence>
<evidence type="ECO:0000256" key="5">
    <source>
        <dbReference type="SAM" id="MobiDB-lite"/>
    </source>
</evidence>
<dbReference type="PANTHER" id="PTHR12894:SF27">
    <property type="entry name" value="TRANSFORMING GROWTH FACTOR-BETA RECEPTOR-ASSOCIATED PROTEIN 1"/>
    <property type="match status" value="1"/>
</dbReference>
<feature type="region of interest" description="Disordered" evidence="5">
    <location>
        <begin position="427"/>
        <end position="448"/>
    </location>
</feature>
<reference evidence="7 8" key="1">
    <citation type="journal article" date="2024" name="IMA Fungus">
        <title>IMA Genome - F19 : A genome assembly and annotation guide to empower mycologists, including annotated draft genome sequences of Ceratocystis pirilliformis, Diaporthe australafricana, Fusarium ophioides, Paecilomyces lecythidis, and Sporothrix stenoceras.</title>
        <authorList>
            <person name="Aylward J."/>
            <person name="Wilson A.M."/>
            <person name="Visagie C.M."/>
            <person name="Spraker J."/>
            <person name="Barnes I."/>
            <person name="Buitendag C."/>
            <person name="Ceriani C."/>
            <person name="Del Mar Angel L."/>
            <person name="du Plessis D."/>
            <person name="Fuchs T."/>
            <person name="Gasser K."/>
            <person name="Kramer D."/>
            <person name="Li W."/>
            <person name="Munsamy K."/>
            <person name="Piso A."/>
            <person name="Price J.L."/>
            <person name="Sonnekus B."/>
            <person name="Thomas C."/>
            <person name="van der Nest A."/>
            <person name="van Dijk A."/>
            <person name="van Heerden A."/>
            <person name="van Vuuren N."/>
            <person name="Yilmaz N."/>
            <person name="Duong T.A."/>
            <person name="van der Merwe N.A."/>
            <person name="Wingfield M.J."/>
            <person name="Wingfield B.D."/>
        </authorList>
    </citation>
    <scope>NUCLEOTIDE SEQUENCE [LARGE SCALE GENOMIC DNA]</scope>
    <source>
        <strain evidence="7 8">CMW 5346</strain>
    </source>
</reference>
<keyword evidence="3" id="KW-0963">Cytoplasm</keyword>
<sequence length="1233" mass="134321">MAAEAVAGGAGGAAATALERGPFVLQSLLENVPLSADGTDEDIQINCVDYYDGNLYVGTSASELLHFVQLPPDPDDETSTSTFMLASRLSPPFSEPSNPPGPARPGVQQIVLLPPVGKACVLCNWTVTFYSLPELTPIFREVKNCNWIGGVDLSEELATSPSPRVTVLLSLNRRLQLVRIGEEPRAVKNIDFAASTLSVRRDAIACVADARNYALVHVEQQLKIPLMSISSLDQQTPGNAAGQVQNLQASLGDTSLSRSSSSAQAHTRSGSTATQQSGHSRSTSLGSFMTGSGSRSSSQPPPPPPKGDSEEGTAAAATTEQDGTLVPSKPASVVSRSSAASDEASTTPTQPALTPAVVLPPPPPPKPTIITLKPLVVSPTPEEFLIVTGTGPTDPGIGMFVNLDGDPTRPTLEFERYPTEIVVDGGVSDLSASRPSLGGGGPGDEEEDGYVLASISKDEDDELRYGLEIQRWDVNVGEGEATKFWLETPGDQSKTPVGVHGLLGHQESVVREVVDRLAQKRFSLPKSPPPEEKSTPTKKGKKKKNQKKEAEPPKDDNSASKPDAHEEEDASRNRAEMVFATRLAKATGRIAVWSGDCIWWVMRNPVVLQLEAGLEAASSEAKIAPETADERRELFAVLRSLRGRDAKTELEFVTFSYIRQRGGALLFMSLLHATGEEAFSDAELKALEEVLLDSGLDPRVLLALAPELRDEIIQSLKGIWIFGGVKDTFEKYLAKEKASTGKGSVASLNPKLLQFLRRFLIAWRKKKGFGSVADESDVFRTVDAALLSVLLELDQHTPKGLAYVKPDSVRGDLNDVVDKGVDCFDRAVELLESHHRLFVLSRLYQSRKMASDVLATWKRIVEGERDDGGELVDGENRIRDYLSKISNQALVQEYGLWLANRNPKLGVQIFADDKARASKFEPTQVVPLLREKAPGAVKYYLEHLVFAKGHSTYVDELISYYLELVTGALRSSKTARDTMLAVYEAYRALQPPKPTFHQFLTDNAVPGDEEWQSRLRLLELLGGPHPYDVAAIRARLVESLPADQPAERLLVPETIILNGREHRHEDALRLLVHGLGDYDTAIKYCLLGGSSLYNTVRKATVGGGGGNSNNGSNRLPKRRESLPPTVETQEKLFRTLLVEFLAIEDVSDRIEQTGSLLGRFAGWFDVLDVLKLLPDSWSIDVTSGFLVHSLRELVRDRNQSTVARALSGAENLRVHDELIKKTEDKGPQIEAEN</sequence>
<feature type="compositionally biased region" description="Polar residues" evidence="5">
    <location>
        <begin position="272"/>
        <end position="285"/>
    </location>
</feature>
<dbReference type="Proteomes" id="UP001583186">
    <property type="component" value="Unassembled WGS sequence"/>
</dbReference>
<feature type="region of interest" description="Disordered" evidence="5">
    <location>
        <begin position="252"/>
        <end position="365"/>
    </location>
</feature>
<keyword evidence="4" id="KW-0653">Protein transport</keyword>
<name>A0ABR3ZJP2_9PEZI</name>
<feature type="domain" description="CNH" evidence="6">
    <location>
        <begin position="42"/>
        <end position="473"/>
    </location>
</feature>
<gene>
    <name evidence="7" type="ORF">Sste5346_002581</name>
</gene>
<organism evidence="7 8">
    <name type="scientific">Sporothrix stenoceras</name>
    <dbReference type="NCBI Taxonomy" id="5173"/>
    <lineage>
        <taxon>Eukaryota</taxon>
        <taxon>Fungi</taxon>
        <taxon>Dikarya</taxon>
        <taxon>Ascomycota</taxon>
        <taxon>Pezizomycotina</taxon>
        <taxon>Sordariomycetes</taxon>
        <taxon>Sordariomycetidae</taxon>
        <taxon>Ophiostomatales</taxon>
        <taxon>Ophiostomataceae</taxon>
        <taxon>Sporothrix</taxon>
    </lineage>
</organism>
<feature type="region of interest" description="Disordered" evidence="5">
    <location>
        <begin position="1100"/>
        <end position="1124"/>
    </location>
</feature>
<evidence type="ECO:0000256" key="2">
    <source>
        <dbReference type="ARBA" id="ARBA00022448"/>
    </source>
</evidence>
<evidence type="ECO:0000256" key="3">
    <source>
        <dbReference type="ARBA" id="ARBA00022490"/>
    </source>
</evidence>
<evidence type="ECO:0000259" key="6">
    <source>
        <dbReference type="PROSITE" id="PS50219"/>
    </source>
</evidence>
<accession>A0ABR3ZJP2</accession>
<keyword evidence="8" id="KW-1185">Reference proteome</keyword>
<keyword evidence="2" id="KW-0813">Transport</keyword>
<proteinExistence type="predicted"/>
<comment type="subcellular location">
    <subcellularLocation>
        <location evidence="1">Cytoplasm</location>
    </subcellularLocation>
</comment>
<dbReference type="InterPro" id="IPR032914">
    <property type="entry name" value="Vam6/VPS39/TRAP1"/>
</dbReference>
<dbReference type="EMBL" id="JAWCUI010000010">
    <property type="protein sequence ID" value="KAL1900270.1"/>
    <property type="molecule type" value="Genomic_DNA"/>
</dbReference>